<gene>
    <name evidence="2" type="ORF">ERS852470_00145</name>
</gene>
<dbReference type="EMBL" id="CYZV01000001">
    <property type="protein sequence ID" value="CUN52889.1"/>
    <property type="molecule type" value="Genomic_DNA"/>
</dbReference>
<reference evidence="2 3" key="1">
    <citation type="submission" date="2015-09" db="EMBL/GenBank/DDBJ databases">
        <authorList>
            <consortium name="Pathogen Informatics"/>
        </authorList>
    </citation>
    <scope>NUCLEOTIDE SEQUENCE [LARGE SCALE GENOMIC DNA]</scope>
    <source>
        <strain evidence="2 3">2789STDY5834855</strain>
    </source>
</reference>
<accession>A0A173XMG8</accession>
<dbReference type="GeneID" id="83012531"/>
<proteinExistence type="predicted"/>
<evidence type="ECO:0000256" key="1">
    <source>
        <dbReference type="SAM" id="MobiDB-lite"/>
    </source>
</evidence>
<sequence>MNQNGNNSFDEFIKFFNEYMASFDSETTDENSSSNTSQASNGRCENCMFGNENAEATEDQRKACSDVPGGFQDFNPQILNLITVLFGNIASQKMPFNVQNALGNWLQLLGQVIITFNAQQQYFQGGPGRIYSPIYRNAANPFCSNSSDEGQANVSSSKKKKTTSSSENKVQSSNDINELKKSISELSKQIKELQSEIENLKKK</sequence>
<feature type="region of interest" description="Disordered" evidence="1">
    <location>
        <begin position="146"/>
        <end position="176"/>
    </location>
</feature>
<evidence type="ECO:0000313" key="2">
    <source>
        <dbReference type="EMBL" id="CUN52889.1"/>
    </source>
</evidence>
<evidence type="ECO:0000313" key="3">
    <source>
        <dbReference type="Proteomes" id="UP000095558"/>
    </source>
</evidence>
<name>A0A173XMG8_9CLOT</name>
<dbReference type="Proteomes" id="UP000095558">
    <property type="component" value="Unassembled WGS sequence"/>
</dbReference>
<dbReference type="RefSeq" id="WP_042399991.1">
    <property type="nucleotide sequence ID" value="NZ_CYZV01000001.1"/>
</dbReference>
<feature type="compositionally biased region" description="Polar residues" evidence="1">
    <location>
        <begin position="167"/>
        <end position="176"/>
    </location>
</feature>
<organism evidence="2 3">
    <name type="scientific">Clostridium disporicum</name>
    <dbReference type="NCBI Taxonomy" id="84024"/>
    <lineage>
        <taxon>Bacteria</taxon>
        <taxon>Bacillati</taxon>
        <taxon>Bacillota</taxon>
        <taxon>Clostridia</taxon>
        <taxon>Eubacteriales</taxon>
        <taxon>Clostridiaceae</taxon>
        <taxon>Clostridium</taxon>
    </lineage>
</organism>
<dbReference type="AlphaFoldDB" id="A0A173XMG8"/>
<dbReference type="OrthoDB" id="2084441at2"/>
<protein>
    <submittedName>
        <fullName evidence="2">Uncharacterized protein</fullName>
    </submittedName>
</protein>